<feature type="domain" description="Peptidase M24" evidence="1">
    <location>
        <begin position="158"/>
        <end position="371"/>
    </location>
</feature>
<keyword evidence="2" id="KW-0378">Hydrolase</keyword>
<dbReference type="SUPFAM" id="SSF55920">
    <property type="entry name" value="Creatinase/aminopeptidase"/>
    <property type="match status" value="1"/>
</dbReference>
<dbReference type="EMBL" id="JACIDS010000003">
    <property type="protein sequence ID" value="MBB3931763.1"/>
    <property type="molecule type" value="Genomic_DNA"/>
</dbReference>
<reference evidence="2 3" key="1">
    <citation type="submission" date="2020-08" db="EMBL/GenBank/DDBJ databases">
        <title>Genomic Encyclopedia of Type Strains, Phase IV (KMG-IV): sequencing the most valuable type-strain genomes for metagenomic binning, comparative biology and taxonomic classification.</title>
        <authorList>
            <person name="Goeker M."/>
        </authorList>
    </citation>
    <scope>NUCLEOTIDE SEQUENCE [LARGE SCALE GENOMIC DNA]</scope>
    <source>
        <strain evidence="2 3">DSM 25966</strain>
    </source>
</reference>
<comment type="caution">
    <text evidence="2">The sequence shown here is derived from an EMBL/GenBank/DDBJ whole genome shotgun (WGS) entry which is preliminary data.</text>
</comment>
<dbReference type="RefSeq" id="WP_183399370.1">
    <property type="nucleotide sequence ID" value="NZ_JACIDS010000003.1"/>
</dbReference>
<dbReference type="InterPro" id="IPR050659">
    <property type="entry name" value="Peptidase_M24B"/>
</dbReference>
<keyword evidence="2" id="KW-0645">Protease</keyword>
<evidence type="ECO:0000313" key="2">
    <source>
        <dbReference type="EMBL" id="MBB3931763.1"/>
    </source>
</evidence>
<sequence length="392" mass="43511">MFDLSAAQSFMRANAIDAWLLYDYRGSNLFFWSVLGESKTPTRRAFLVIRTEGAPVLVLHTVDQMFFIDIAVEKRVYRGWEEMRALVRDLLGPAQRLAVEYSPDGAVPTASFLDAGTAEWLRDVGYDLVSSADLFQVSASAWDDYAIDSHKRACVVVAGIKDAAFDLVRQAIRRGESVGEYELQQFIVSEFDRLGLESEGSPVVQVNEHSGQVFYEPRPGASSPIGRGDWLLIDFWARFSGERNVYSDIAWGAYAGEEIPARLQSVFDLVKEARDAALAAIRNAWARGETLAGYEVDDVARGIIANGGFRANFHHRTGHSMGPGKRLHALGVNLDNLETHDTRLILPRTGFSIEPAIYLPEFGVRLEINVFLDPVAGPSVTTPIQDEIVRLV</sequence>
<dbReference type="GO" id="GO:0004177">
    <property type="term" value="F:aminopeptidase activity"/>
    <property type="evidence" value="ECO:0007669"/>
    <property type="project" value="UniProtKB-KW"/>
</dbReference>
<dbReference type="SUPFAM" id="SSF53092">
    <property type="entry name" value="Creatinase/prolidase N-terminal domain"/>
    <property type="match status" value="1"/>
</dbReference>
<organism evidence="2 3">
    <name type="scientific">Kaistia hirudinis</name>
    <dbReference type="NCBI Taxonomy" id="1293440"/>
    <lineage>
        <taxon>Bacteria</taxon>
        <taxon>Pseudomonadati</taxon>
        <taxon>Pseudomonadota</taxon>
        <taxon>Alphaproteobacteria</taxon>
        <taxon>Hyphomicrobiales</taxon>
        <taxon>Kaistiaceae</taxon>
        <taxon>Kaistia</taxon>
    </lineage>
</organism>
<dbReference type="PANTHER" id="PTHR46112:SF3">
    <property type="entry name" value="AMINOPEPTIDASE YPDF"/>
    <property type="match status" value="1"/>
</dbReference>
<dbReference type="Gene3D" id="3.90.230.10">
    <property type="entry name" value="Creatinase/methionine aminopeptidase superfamily"/>
    <property type="match status" value="1"/>
</dbReference>
<dbReference type="PANTHER" id="PTHR46112">
    <property type="entry name" value="AMINOPEPTIDASE"/>
    <property type="match status" value="1"/>
</dbReference>
<evidence type="ECO:0000259" key="1">
    <source>
        <dbReference type="Pfam" id="PF00557"/>
    </source>
</evidence>
<accession>A0A840AR83</accession>
<dbReference type="InterPro" id="IPR036005">
    <property type="entry name" value="Creatinase/aminopeptidase-like"/>
</dbReference>
<keyword evidence="3" id="KW-1185">Reference proteome</keyword>
<dbReference type="InterPro" id="IPR000994">
    <property type="entry name" value="Pept_M24"/>
</dbReference>
<gene>
    <name evidence="2" type="ORF">GGR25_002813</name>
</gene>
<dbReference type="Pfam" id="PF00557">
    <property type="entry name" value="Peptidase_M24"/>
    <property type="match status" value="1"/>
</dbReference>
<proteinExistence type="predicted"/>
<dbReference type="AlphaFoldDB" id="A0A840AR83"/>
<dbReference type="InterPro" id="IPR029149">
    <property type="entry name" value="Creatin/AminoP/Spt16_N"/>
</dbReference>
<dbReference type="Proteomes" id="UP000553963">
    <property type="component" value="Unassembled WGS sequence"/>
</dbReference>
<protein>
    <submittedName>
        <fullName evidence="2">Xaa-Pro aminopeptidase</fullName>
    </submittedName>
</protein>
<keyword evidence="2" id="KW-0031">Aminopeptidase</keyword>
<name>A0A840AR83_9HYPH</name>
<evidence type="ECO:0000313" key="3">
    <source>
        <dbReference type="Proteomes" id="UP000553963"/>
    </source>
</evidence>